<evidence type="ECO:0000256" key="1">
    <source>
        <dbReference type="SAM" id="Phobius"/>
    </source>
</evidence>
<evidence type="ECO:0008006" key="4">
    <source>
        <dbReference type="Google" id="ProtNLM"/>
    </source>
</evidence>
<dbReference type="Proteomes" id="UP000249377">
    <property type="component" value="Unassembled WGS sequence"/>
</dbReference>
<organism evidence="2 3">
    <name type="scientific">Hydrogeniiclostridium mannosilyticum</name>
    <dbReference type="NCBI Taxonomy" id="2764322"/>
    <lineage>
        <taxon>Bacteria</taxon>
        <taxon>Bacillati</taxon>
        <taxon>Bacillota</taxon>
        <taxon>Clostridia</taxon>
        <taxon>Eubacteriales</taxon>
        <taxon>Acutalibacteraceae</taxon>
        <taxon>Hydrogeniiclostridium</taxon>
    </lineage>
</organism>
<accession>A0A328UN84</accession>
<gene>
    <name evidence="2" type="ORF">DPQ25_02450</name>
</gene>
<feature type="transmembrane region" description="Helical" evidence="1">
    <location>
        <begin position="5"/>
        <end position="27"/>
    </location>
</feature>
<proteinExistence type="predicted"/>
<reference evidence="2 3" key="1">
    <citation type="submission" date="2018-06" db="EMBL/GenBank/DDBJ databases">
        <title>Noncontiguous genome sequence of Ruminococcaceae bacterium ASD2818.</title>
        <authorList>
            <person name="Chaplin A.V."/>
            <person name="Sokolova S.R."/>
            <person name="Kochetkova T.O."/>
            <person name="Goltsov A.Y."/>
            <person name="Trofimov D.Y."/>
            <person name="Efimov B.A."/>
        </authorList>
    </citation>
    <scope>NUCLEOTIDE SEQUENCE [LARGE SCALE GENOMIC DNA]</scope>
    <source>
        <strain evidence="2 3">ASD2818</strain>
    </source>
</reference>
<keyword evidence="1" id="KW-1133">Transmembrane helix</keyword>
<protein>
    <recommendedName>
        <fullName evidence="4">Zinc ribbon domain-containing protein</fullName>
    </recommendedName>
</protein>
<keyword evidence="1" id="KW-0812">Transmembrane</keyword>
<dbReference type="EMBL" id="QLYR01000001">
    <property type="protein sequence ID" value="RAQ30385.1"/>
    <property type="molecule type" value="Genomic_DNA"/>
</dbReference>
<evidence type="ECO:0000313" key="2">
    <source>
        <dbReference type="EMBL" id="RAQ30385.1"/>
    </source>
</evidence>
<sequence length="136" mass="14119">MKKSFFAGLGISLLAVIVLAVAGYAAFMTGGTRLLYENSVWGAYWRYYPWAFLAGGVLLVPGLICLKAGYVPKAKRPRKVKTVVRYASVTPPAPGSVSAAPADRACPACGKSNTADAALCSQCGAGLETGDSAVQK</sequence>
<dbReference type="AlphaFoldDB" id="A0A328UN84"/>
<feature type="transmembrane region" description="Helical" evidence="1">
    <location>
        <begin position="47"/>
        <end position="71"/>
    </location>
</feature>
<comment type="caution">
    <text evidence="2">The sequence shown here is derived from an EMBL/GenBank/DDBJ whole genome shotgun (WGS) entry which is preliminary data.</text>
</comment>
<keyword evidence="1" id="KW-0472">Membrane</keyword>
<dbReference type="RefSeq" id="WP_112331582.1">
    <property type="nucleotide sequence ID" value="NZ_JADPHD010000001.1"/>
</dbReference>
<keyword evidence="3" id="KW-1185">Reference proteome</keyword>
<evidence type="ECO:0000313" key="3">
    <source>
        <dbReference type="Proteomes" id="UP000249377"/>
    </source>
</evidence>
<name>A0A328UN84_9FIRM</name>